<evidence type="ECO:0000313" key="2">
    <source>
        <dbReference type="Proteomes" id="UP000514751"/>
    </source>
</evidence>
<sequence>MSTKFGILTHEVEHDKLVDEDGNLLYYISTSIFEPVFFRGTYSRWLTVLGEHLPDDMKVYALDNTQQGIYTIRDCKEFLKKKQI</sequence>
<dbReference type="EMBL" id="MT497091">
    <property type="protein sequence ID" value="QMP87018.1"/>
    <property type="molecule type" value="Genomic_DNA"/>
</dbReference>
<gene>
    <name evidence="1" type="ORF">elemo135B_phanotate67</name>
</gene>
<organism evidence="1 2">
    <name type="scientific">Flavobacterium phage vB_FspP_elemoD_13-5B</name>
    <dbReference type="NCBI Taxonomy" id="2743801"/>
    <lineage>
        <taxon>Viruses</taxon>
        <taxon>Duplodnaviria</taxon>
        <taxon>Heunggongvirae</taxon>
        <taxon>Uroviricota</taxon>
        <taxon>Caudoviricetes</taxon>
        <taxon>Elemovirus</taxon>
        <taxon>Elemovirus elemoD</taxon>
    </lineage>
</organism>
<name>A0A7D7F4B1_9CAUD</name>
<accession>A0A7D7F4B1</accession>
<keyword evidence="2" id="KW-1185">Reference proteome</keyword>
<reference evidence="2" key="1">
    <citation type="submission" date="2020-05" db="EMBL/GenBank/DDBJ databases">
        <title>Genomics and ecology of novel Flavobacterium phages from the Baltic Sea.</title>
        <authorList>
            <person name="Hoetzinger M."/>
            <person name="Nilsson E."/>
            <person name="Holmfeldt K."/>
        </authorList>
    </citation>
    <scope>NUCLEOTIDE SEQUENCE [LARGE SCALE GENOMIC DNA]</scope>
</reference>
<proteinExistence type="predicted"/>
<protein>
    <submittedName>
        <fullName evidence="1">Uncharacterized protein</fullName>
    </submittedName>
</protein>
<dbReference type="Proteomes" id="UP000514751">
    <property type="component" value="Segment"/>
</dbReference>
<evidence type="ECO:0000313" key="1">
    <source>
        <dbReference type="EMBL" id="QMP87018.1"/>
    </source>
</evidence>